<feature type="domain" description="ABC transporter" evidence="5">
    <location>
        <begin position="15"/>
        <end position="241"/>
    </location>
</feature>
<proteinExistence type="inferred from homology"/>
<accession>A0A366HNR5</accession>
<evidence type="ECO:0000256" key="1">
    <source>
        <dbReference type="ARBA" id="ARBA00022448"/>
    </source>
</evidence>
<dbReference type="GO" id="GO:0022857">
    <property type="term" value="F:transmembrane transporter activity"/>
    <property type="evidence" value="ECO:0007669"/>
    <property type="project" value="TreeGrafter"/>
</dbReference>
<dbReference type="PANTHER" id="PTHR24220:SF659">
    <property type="entry name" value="TRANSPORTER, PUTATIVE-RELATED"/>
    <property type="match status" value="1"/>
</dbReference>
<dbReference type="InterPro" id="IPR015854">
    <property type="entry name" value="ABC_transpr_LolD-like"/>
</dbReference>
<dbReference type="PANTHER" id="PTHR24220">
    <property type="entry name" value="IMPORT ATP-BINDING PROTEIN"/>
    <property type="match status" value="1"/>
</dbReference>
<dbReference type="InterPro" id="IPR017871">
    <property type="entry name" value="ABC_transporter-like_CS"/>
</dbReference>
<keyword evidence="2" id="KW-0547">Nucleotide-binding</keyword>
<dbReference type="InterPro" id="IPR003439">
    <property type="entry name" value="ABC_transporter-like_ATP-bd"/>
</dbReference>
<gene>
    <name evidence="6" type="ORF">DES53_103132</name>
</gene>
<evidence type="ECO:0000256" key="2">
    <source>
        <dbReference type="ARBA" id="ARBA00022741"/>
    </source>
</evidence>
<dbReference type="FunFam" id="3.40.50.300:FF:000032">
    <property type="entry name" value="Export ABC transporter ATP-binding protein"/>
    <property type="match status" value="1"/>
</dbReference>
<dbReference type="SMART" id="SM00382">
    <property type="entry name" value="AAA"/>
    <property type="match status" value="1"/>
</dbReference>
<dbReference type="RefSeq" id="WP_113958277.1">
    <property type="nucleotide sequence ID" value="NZ_QNRR01000003.1"/>
</dbReference>
<dbReference type="PROSITE" id="PS50893">
    <property type="entry name" value="ABC_TRANSPORTER_2"/>
    <property type="match status" value="1"/>
</dbReference>
<organism evidence="6 7">
    <name type="scientific">Roseimicrobium gellanilyticum</name>
    <dbReference type="NCBI Taxonomy" id="748857"/>
    <lineage>
        <taxon>Bacteria</taxon>
        <taxon>Pseudomonadati</taxon>
        <taxon>Verrucomicrobiota</taxon>
        <taxon>Verrucomicrobiia</taxon>
        <taxon>Verrucomicrobiales</taxon>
        <taxon>Verrucomicrobiaceae</taxon>
        <taxon>Roseimicrobium</taxon>
    </lineage>
</organism>
<reference evidence="6 7" key="1">
    <citation type="submission" date="2018-06" db="EMBL/GenBank/DDBJ databases">
        <title>Genomic Encyclopedia of Type Strains, Phase IV (KMG-IV): sequencing the most valuable type-strain genomes for metagenomic binning, comparative biology and taxonomic classification.</title>
        <authorList>
            <person name="Goeker M."/>
        </authorList>
    </citation>
    <scope>NUCLEOTIDE SEQUENCE [LARGE SCALE GENOMIC DNA]</scope>
    <source>
        <strain evidence="6 7">DSM 25532</strain>
    </source>
</reference>
<dbReference type="GO" id="GO:0016887">
    <property type="term" value="F:ATP hydrolysis activity"/>
    <property type="evidence" value="ECO:0007669"/>
    <property type="project" value="InterPro"/>
</dbReference>
<evidence type="ECO:0000313" key="6">
    <source>
        <dbReference type="EMBL" id="RBP45135.1"/>
    </source>
</evidence>
<keyword evidence="3 6" id="KW-0067">ATP-binding</keyword>
<dbReference type="EMBL" id="QNRR01000003">
    <property type="protein sequence ID" value="RBP45135.1"/>
    <property type="molecule type" value="Genomic_DNA"/>
</dbReference>
<evidence type="ECO:0000256" key="3">
    <source>
        <dbReference type="ARBA" id="ARBA00022840"/>
    </source>
</evidence>
<keyword evidence="1" id="KW-0813">Transport</keyword>
<dbReference type="Pfam" id="PF00005">
    <property type="entry name" value="ABC_tran"/>
    <property type="match status" value="1"/>
</dbReference>
<protein>
    <submittedName>
        <fullName evidence="6">Putative ABC transport system ATP-binding protein</fullName>
    </submittedName>
</protein>
<sequence>MPADPTLAAQSRSSLHEQDVTAPVLAVSKASKSYGDRPILRDVTFTMRAGERVALLGPSGSGKTTLLNCIGGVDRPDSGEVLVAGCRLHALDTNGLAEVRRKHLGMVFQFFHLLPTLTAAENVELPLQLLDISTREREDRVELLLDRVGLTQRAKALPSELSGGEMQRVAIARAIVHKPALLLADEPTGNLDSQTGVAILNLLEEVVRETGAALLMVTHSEEAAARCQRILRMKDGTLTES</sequence>
<keyword evidence="7" id="KW-1185">Reference proteome</keyword>
<comment type="similarity">
    <text evidence="4">Belongs to the ABC transporter superfamily. Macrolide exporter (TC 3.A.1.122) family.</text>
</comment>
<dbReference type="SUPFAM" id="SSF52540">
    <property type="entry name" value="P-loop containing nucleoside triphosphate hydrolases"/>
    <property type="match status" value="1"/>
</dbReference>
<dbReference type="PROSITE" id="PS00211">
    <property type="entry name" value="ABC_TRANSPORTER_1"/>
    <property type="match status" value="1"/>
</dbReference>
<dbReference type="AlphaFoldDB" id="A0A366HNR5"/>
<evidence type="ECO:0000256" key="4">
    <source>
        <dbReference type="ARBA" id="ARBA00038388"/>
    </source>
</evidence>
<evidence type="ECO:0000313" key="7">
    <source>
        <dbReference type="Proteomes" id="UP000253426"/>
    </source>
</evidence>
<dbReference type="CDD" id="cd03255">
    <property type="entry name" value="ABC_MJ0796_LolCDE_FtsE"/>
    <property type="match status" value="1"/>
</dbReference>
<dbReference type="GO" id="GO:0005886">
    <property type="term" value="C:plasma membrane"/>
    <property type="evidence" value="ECO:0007669"/>
    <property type="project" value="TreeGrafter"/>
</dbReference>
<dbReference type="GO" id="GO:0005524">
    <property type="term" value="F:ATP binding"/>
    <property type="evidence" value="ECO:0007669"/>
    <property type="project" value="UniProtKB-KW"/>
</dbReference>
<dbReference type="GO" id="GO:0098796">
    <property type="term" value="C:membrane protein complex"/>
    <property type="evidence" value="ECO:0007669"/>
    <property type="project" value="UniProtKB-ARBA"/>
</dbReference>
<dbReference type="InterPro" id="IPR003593">
    <property type="entry name" value="AAA+_ATPase"/>
</dbReference>
<comment type="caution">
    <text evidence="6">The sequence shown here is derived from an EMBL/GenBank/DDBJ whole genome shotgun (WGS) entry which is preliminary data.</text>
</comment>
<dbReference type="InterPro" id="IPR017911">
    <property type="entry name" value="MacB-like_ATP-bd"/>
</dbReference>
<name>A0A366HNR5_9BACT</name>
<dbReference type="InterPro" id="IPR027417">
    <property type="entry name" value="P-loop_NTPase"/>
</dbReference>
<dbReference type="Gene3D" id="3.40.50.300">
    <property type="entry name" value="P-loop containing nucleotide triphosphate hydrolases"/>
    <property type="match status" value="1"/>
</dbReference>
<dbReference type="Proteomes" id="UP000253426">
    <property type="component" value="Unassembled WGS sequence"/>
</dbReference>
<dbReference type="OrthoDB" id="9802264at2"/>
<evidence type="ECO:0000259" key="5">
    <source>
        <dbReference type="PROSITE" id="PS50893"/>
    </source>
</evidence>